<dbReference type="EMBL" id="BAABHB010000014">
    <property type="protein sequence ID" value="GAA4416789.1"/>
    <property type="molecule type" value="Genomic_DNA"/>
</dbReference>
<organism evidence="5 6">
    <name type="scientific">Nibrella viscosa</name>
    <dbReference type="NCBI Taxonomy" id="1084524"/>
    <lineage>
        <taxon>Bacteria</taxon>
        <taxon>Pseudomonadati</taxon>
        <taxon>Bacteroidota</taxon>
        <taxon>Cytophagia</taxon>
        <taxon>Cytophagales</taxon>
        <taxon>Spirosomataceae</taxon>
        <taxon>Nibrella</taxon>
    </lineage>
</organism>
<dbReference type="PANTHER" id="PTHR34383">
    <property type="entry name" value="POLYPHOSPHATE:AMP PHOSPHOTRANSFERASE-RELATED"/>
    <property type="match status" value="1"/>
</dbReference>
<dbReference type="InterPro" id="IPR027417">
    <property type="entry name" value="P-loop_NTPase"/>
</dbReference>
<reference evidence="6" key="1">
    <citation type="journal article" date="2019" name="Int. J. Syst. Evol. Microbiol.">
        <title>The Global Catalogue of Microorganisms (GCM) 10K type strain sequencing project: providing services to taxonomists for standard genome sequencing and annotation.</title>
        <authorList>
            <consortium name="The Broad Institute Genomics Platform"/>
            <consortium name="The Broad Institute Genome Sequencing Center for Infectious Disease"/>
            <person name="Wu L."/>
            <person name="Ma J."/>
        </authorList>
    </citation>
    <scope>NUCLEOTIDE SEQUENCE [LARGE SCALE GENOMIC DNA]</scope>
    <source>
        <strain evidence="6">JCM 17925</strain>
    </source>
</reference>
<comment type="caution">
    <text evidence="5">The sequence shown here is derived from an EMBL/GenBank/DDBJ whole genome shotgun (WGS) entry which is preliminary data.</text>
</comment>
<evidence type="ECO:0000256" key="3">
    <source>
        <dbReference type="ARBA" id="ARBA00022777"/>
    </source>
</evidence>
<dbReference type="RefSeq" id="WP_345270648.1">
    <property type="nucleotide sequence ID" value="NZ_BAABHB010000014.1"/>
</dbReference>
<dbReference type="GO" id="GO:0016301">
    <property type="term" value="F:kinase activity"/>
    <property type="evidence" value="ECO:0007669"/>
    <property type="project" value="UniProtKB-KW"/>
</dbReference>
<accession>A0ABP8KU84</accession>
<dbReference type="InterPro" id="IPR016898">
    <property type="entry name" value="Polyphosphate_phosphotransfera"/>
</dbReference>
<dbReference type="PANTHER" id="PTHR34383:SF3">
    <property type="entry name" value="POLYPHOSPHATE:AMP PHOSPHOTRANSFERASE"/>
    <property type="match status" value="1"/>
</dbReference>
<dbReference type="PIRSF" id="PIRSF028756">
    <property type="entry name" value="PPK2_prd"/>
    <property type="match status" value="1"/>
</dbReference>
<dbReference type="Gene3D" id="3.40.50.300">
    <property type="entry name" value="P-loop containing nucleotide triphosphate hydrolases"/>
    <property type="match status" value="1"/>
</dbReference>
<keyword evidence="6" id="KW-1185">Reference proteome</keyword>
<sequence>MKKKLGKPADFRYDGHRKGGKRLAISNLPTCIEPLYESEEDWDRQMFDLSSRMDQLQNVMHADEHYGLVVLFQAMDAAGKDSSIRHVFKGLNPSRFRITAFKKPGSKDLKHEFMWRFWRELPERGTIGIFNRTYYEETLILRIHPERLKEQMIPKNLLPKGNQLWKERFADIVCFEEYLYRNGFPVIKFFLHVAKQEQGQRLISRLRDPEKQWKLSESDLEEREHWGEYMQAYEEVITQTATKNNPWYVIPSDDRKNQQLIIARIMVEVLESLPVNFPQKDGQEAEKLIRIIEKQDM</sequence>
<dbReference type="Proteomes" id="UP001500936">
    <property type="component" value="Unassembled WGS sequence"/>
</dbReference>
<feature type="domain" description="Polyphosphate kinase-2-related" evidence="4">
    <location>
        <begin position="38"/>
        <end position="271"/>
    </location>
</feature>
<name>A0ABP8KU84_9BACT</name>
<keyword evidence="2" id="KW-0808">Transferase</keyword>
<proteinExistence type="inferred from homology"/>
<keyword evidence="3 5" id="KW-0418">Kinase</keyword>
<evidence type="ECO:0000313" key="5">
    <source>
        <dbReference type="EMBL" id="GAA4416789.1"/>
    </source>
</evidence>
<comment type="similarity">
    <text evidence="1">Belongs to the polyphosphate kinase 2 (PPK2) family. Class I subfamily.</text>
</comment>
<evidence type="ECO:0000259" key="4">
    <source>
        <dbReference type="Pfam" id="PF03976"/>
    </source>
</evidence>
<evidence type="ECO:0000256" key="1">
    <source>
        <dbReference type="ARBA" id="ARBA00009924"/>
    </source>
</evidence>
<evidence type="ECO:0000256" key="2">
    <source>
        <dbReference type="ARBA" id="ARBA00022679"/>
    </source>
</evidence>
<evidence type="ECO:0000313" key="6">
    <source>
        <dbReference type="Proteomes" id="UP001500936"/>
    </source>
</evidence>
<dbReference type="InterPro" id="IPR022488">
    <property type="entry name" value="PPK2-related"/>
</dbReference>
<dbReference type="Pfam" id="PF03976">
    <property type="entry name" value="PPK2"/>
    <property type="match status" value="1"/>
</dbReference>
<gene>
    <name evidence="5" type="ORF">GCM10023187_48570</name>
</gene>
<dbReference type="NCBIfam" id="TIGR03709">
    <property type="entry name" value="PPK2_rel_1"/>
    <property type="match status" value="1"/>
</dbReference>
<dbReference type="SUPFAM" id="SSF52540">
    <property type="entry name" value="P-loop containing nucleoside triphosphate hydrolases"/>
    <property type="match status" value="1"/>
</dbReference>
<protein>
    <submittedName>
        <fullName evidence="5">Polyphosphate kinase 2 family protein</fullName>
    </submittedName>
</protein>
<dbReference type="InterPro" id="IPR022300">
    <property type="entry name" value="PPK2-rel_1"/>
</dbReference>